<sequence>MMGLCDLPNELLFLISQELKISDLGRLVLCSRRLATLLTPAFTSAMLRSADHTALALHWSAAIGNVHHLTLLLENGPRVSIQGNKTIICRTPTPATPSLVEKLLDLGARISVSPSHYPALHWALRHGHMRVFTNLVEKGAQTHHRDVYSKTLLHAAAETHNISAVRTLLSPSPSQAQVAVRDHFGATPLHLAAGCEEIMHALLWTTRSQANVIDFCDSAGQTALHRAVEAGNLAVVKALVEAGADVDVEDYEGRKARDVGVECFGREREREVLLAYIWHQETRIEARKGIAKVFRRYIS</sequence>
<dbReference type="SMART" id="SM00248">
    <property type="entry name" value="ANK"/>
    <property type="match status" value="5"/>
</dbReference>
<dbReference type="PROSITE" id="PS50181">
    <property type="entry name" value="FBOX"/>
    <property type="match status" value="1"/>
</dbReference>
<dbReference type="STRING" id="1336337.A0A3N4JAY2"/>
<dbReference type="OrthoDB" id="10057496at2759"/>
<accession>A0A3N4JAY2</accession>
<evidence type="ECO:0000259" key="4">
    <source>
        <dbReference type="PROSITE" id="PS50181"/>
    </source>
</evidence>
<evidence type="ECO:0000313" key="5">
    <source>
        <dbReference type="EMBL" id="RPA95385.1"/>
    </source>
</evidence>
<reference evidence="5 6" key="1">
    <citation type="journal article" date="2018" name="Nat. Ecol. Evol.">
        <title>Pezizomycetes genomes reveal the molecular basis of ectomycorrhizal truffle lifestyle.</title>
        <authorList>
            <person name="Murat C."/>
            <person name="Payen T."/>
            <person name="Noel B."/>
            <person name="Kuo A."/>
            <person name="Morin E."/>
            <person name="Chen J."/>
            <person name="Kohler A."/>
            <person name="Krizsan K."/>
            <person name="Balestrini R."/>
            <person name="Da Silva C."/>
            <person name="Montanini B."/>
            <person name="Hainaut M."/>
            <person name="Levati E."/>
            <person name="Barry K.W."/>
            <person name="Belfiori B."/>
            <person name="Cichocki N."/>
            <person name="Clum A."/>
            <person name="Dockter R.B."/>
            <person name="Fauchery L."/>
            <person name="Guy J."/>
            <person name="Iotti M."/>
            <person name="Le Tacon F."/>
            <person name="Lindquist E.A."/>
            <person name="Lipzen A."/>
            <person name="Malagnac F."/>
            <person name="Mello A."/>
            <person name="Molinier V."/>
            <person name="Miyauchi S."/>
            <person name="Poulain J."/>
            <person name="Riccioni C."/>
            <person name="Rubini A."/>
            <person name="Sitrit Y."/>
            <person name="Splivallo R."/>
            <person name="Traeger S."/>
            <person name="Wang M."/>
            <person name="Zifcakova L."/>
            <person name="Wipf D."/>
            <person name="Zambonelli A."/>
            <person name="Paolocci F."/>
            <person name="Nowrousian M."/>
            <person name="Ottonello S."/>
            <person name="Baldrian P."/>
            <person name="Spatafora J.W."/>
            <person name="Henrissat B."/>
            <person name="Nagy L.G."/>
            <person name="Aury J.M."/>
            <person name="Wincker P."/>
            <person name="Grigoriev I.V."/>
            <person name="Bonfante P."/>
            <person name="Martin F.M."/>
        </authorList>
    </citation>
    <scope>NUCLEOTIDE SEQUENCE [LARGE SCALE GENOMIC DNA]</scope>
    <source>
        <strain evidence="5 6">120613-1</strain>
    </source>
</reference>
<feature type="repeat" description="ANK" evidence="3">
    <location>
        <begin position="219"/>
        <end position="251"/>
    </location>
</feature>
<evidence type="ECO:0000313" key="6">
    <source>
        <dbReference type="Proteomes" id="UP000276215"/>
    </source>
</evidence>
<dbReference type="PROSITE" id="PS50297">
    <property type="entry name" value="ANK_REP_REGION"/>
    <property type="match status" value="1"/>
</dbReference>
<evidence type="ECO:0000256" key="1">
    <source>
        <dbReference type="ARBA" id="ARBA00022737"/>
    </source>
</evidence>
<dbReference type="Pfam" id="PF12796">
    <property type="entry name" value="Ank_2"/>
    <property type="match status" value="2"/>
</dbReference>
<keyword evidence="6" id="KW-1185">Reference proteome</keyword>
<organism evidence="5 6">
    <name type="scientific">Choiromyces venosus 120613-1</name>
    <dbReference type="NCBI Taxonomy" id="1336337"/>
    <lineage>
        <taxon>Eukaryota</taxon>
        <taxon>Fungi</taxon>
        <taxon>Dikarya</taxon>
        <taxon>Ascomycota</taxon>
        <taxon>Pezizomycotina</taxon>
        <taxon>Pezizomycetes</taxon>
        <taxon>Pezizales</taxon>
        <taxon>Tuberaceae</taxon>
        <taxon>Choiromyces</taxon>
    </lineage>
</organism>
<evidence type="ECO:0000256" key="2">
    <source>
        <dbReference type="ARBA" id="ARBA00023043"/>
    </source>
</evidence>
<dbReference type="PANTHER" id="PTHR24198:SF165">
    <property type="entry name" value="ANKYRIN REPEAT-CONTAINING PROTEIN-RELATED"/>
    <property type="match status" value="1"/>
</dbReference>
<dbReference type="EMBL" id="ML120426">
    <property type="protein sequence ID" value="RPA95385.1"/>
    <property type="molecule type" value="Genomic_DNA"/>
</dbReference>
<keyword evidence="2 3" id="KW-0040">ANK repeat</keyword>
<dbReference type="InterPro" id="IPR036770">
    <property type="entry name" value="Ankyrin_rpt-contain_sf"/>
</dbReference>
<dbReference type="Proteomes" id="UP000276215">
    <property type="component" value="Unassembled WGS sequence"/>
</dbReference>
<dbReference type="PROSITE" id="PS50088">
    <property type="entry name" value="ANK_REPEAT"/>
    <property type="match status" value="2"/>
</dbReference>
<name>A0A3N4JAY2_9PEZI</name>
<dbReference type="InterPro" id="IPR001810">
    <property type="entry name" value="F-box_dom"/>
</dbReference>
<proteinExistence type="predicted"/>
<gene>
    <name evidence="5" type="ORF">L873DRAFT_1812879</name>
</gene>
<evidence type="ECO:0000256" key="3">
    <source>
        <dbReference type="PROSITE-ProRule" id="PRU00023"/>
    </source>
</evidence>
<feature type="domain" description="F-box" evidence="4">
    <location>
        <begin position="1"/>
        <end position="50"/>
    </location>
</feature>
<dbReference type="AlphaFoldDB" id="A0A3N4JAY2"/>
<dbReference type="SUPFAM" id="SSF48403">
    <property type="entry name" value="Ankyrin repeat"/>
    <property type="match status" value="1"/>
</dbReference>
<protein>
    <submittedName>
        <fullName evidence="5">Ankyrin</fullName>
    </submittedName>
</protein>
<dbReference type="InterPro" id="IPR002110">
    <property type="entry name" value="Ankyrin_rpt"/>
</dbReference>
<dbReference type="Gene3D" id="1.25.40.20">
    <property type="entry name" value="Ankyrin repeat-containing domain"/>
    <property type="match status" value="1"/>
</dbReference>
<feature type="repeat" description="ANK" evidence="3">
    <location>
        <begin position="115"/>
        <end position="147"/>
    </location>
</feature>
<dbReference type="PANTHER" id="PTHR24198">
    <property type="entry name" value="ANKYRIN REPEAT AND PROTEIN KINASE DOMAIN-CONTAINING PROTEIN"/>
    <property type="match status" value="1"/>
</dbReference>
<keyword evidence="1" id="KW-0677">Repeat</keyword>